<feature type="region of interest" description="Disordered" evidence="1">
    <location>
        <begin position="299"/>
        <end position="327"/>
    </location>
</feature>
<proteinExistence type="predicted"/>
<feature type="region of interest" description="Disordered" evidence="1">
    <location>
        <begin position="569"/>
        <end position="588"/>
    </location>
</feature>
<reference evidence="2 3" key="1">
    <citation type="journal article" date="2018" name="Nat. Genet.">
        <title>Extensive intraspecific gene order and gene structural variations between Mo17 and other maize genomes.</title>
        <authorList>
            <person name="Sun S."/>
            <person name="Zhou Y."/>
            <person name="Chen J."/>
            <person name="Shi J."/>
            <person name="Zhao H."/>
            <person name="Zhao H."/>
            <person name="Song W."/>
            <person name="Zhang M."/>
            <person name="Cui Y."/>
            <person name="Dong X."/>
            <person name="Liu H."/>
            <person name="Ma X."/>
            <person name="Jiao Y."/>
            <person name="Wang B."/>
            <person name="Wei X."/>
            <person name="Stein J.C."/>
            <person name="Glaubitz J.C."/>
            <person name="Lu F."/>
            <person name="Yu G."/>
            <person name="Liang C."/>
            <person name="Fengler K."/>
            <person name="Li B."/>
            <person name="Rafalski A."/>
            <person name="Schnable P.S."/>
            <person name="Ware D.H."/>
            <person name="Buckler E.S."/>
            <person name="Lai J."/>
        </authorList>
    </citation>
    <scope>NUCLEOTIDE SEQUENCE [LARGE SCALE GENOMIC DNA]</scope>
    <source>
        <strain evidence="3">cv. Missouri 17</strain>
        <tissue evidence="2">Seedling</tissue>
    </source>
</reference>
<protein>
    <submittedName>
        <fullName evidence="2">Uncharacterized protein</fullName>
    </submittedName>
</protein>
<feature type="region of interest" description="Disordered" evidence="1">
    <location>
        <begin position="485"/>
        <end position="514"/>
    </location>
</feature>
<comment type="caution">
    <text evidence="2">The sequence shown here is derived from an EMBL/GenBank/DDBJ whole genome shotgun (WGS) entry which is preliminary data.</text>
</comment>
<dbReference type="EMBL" id="NCVQ01000007">
    <property type="protein sequence ID" value="PWZ16975.1"/>
    <property type="molecule type" value="Genomic_DNA"/>
</dbReference>
<dbReference type="PANTHER" id="PTHR32010:SF20">
    <property type="match status" value="1"/>
</dbReference>
<dbReference type="Pfam" id="PF05623">
    <property type="entry name" value="DUF789"/>
    <property type="match status" value="1"/>
</dbReference>
<gene>
    <name evidence="2" type="ORF">Zm00014a_004837</name>
</gene>
<feature type="compositionally biased region" description="Low complexity" evidence="1">
    <location>
        <begin position="310"/>
        <end position="327"/>
    </location>
</feature>
<dbReference type="AlphaFoldDB" id="A0A3L6E8H5"/>
<evidence type="ECO:0000256" key="1">
    <source>
        <dbReference type="SAM" id="MobiDB-lite"/>
    </source>
</evidence>
<feature type="region of interest" description="Disordered" evidence="1">
    <location>
        <begin position="164"/>
        <end position="269"/>
    </location>
</feature>
<dbReference type="ExpressionAtlas" id="A0A3L6E8H5">
    <property type="expression patterns" value="baseline and differential"/>
</dbReference>
<evidence type="ECO:0000313" key="2">
    <source>
        <dbReference type="EMBL" id="PWZ16975.1"/>
    </source>
</evidence>
<feature type="region of interest" description="Disordered" evidence="1">
    <location>
        <begin position="595"/>
        <end position="669"/>
    </location>
</feature>
<feature type="region of interest" description="Disordered" evidence="1">
    <location>
        <begin position="359"/>
        <end position="391"/>
    </location>
</feature>
<feature type="compositionally biased region" description="Polar residues" evidence="1">
    <location>
        <begin position="625"/>
        <end position="636"/>
    </location>
</feature>
<accession>A0A3L6E8H5</accession>
<dbReference type="Proteomes" id="UP000251960">
    <property type="component" value="Chromosome 6"/>
</dbReference>
<organism evidence="2 3">
    <name type="scientific">Zea mays</name>
    <name type="common">Maize</name>
    <dbReference type="NCBI Taxonomy" id="4577"/>
    <lineage>
        <taxon>Eukaryota</taxon>
        <taxon>Viridiplantae</taxon>
        <taxon>Streptophyta</taxon>
        <taxon>Embryophyta</taxon>
        <taxon>Tracheophyta</taxon>
        <taxon>Spermatophyta</taxon>
        <taxon>Magnoliopsida</taxon>
        <taxon>Liliopsida</taxon>
        <taxon>Poales</taxon>
        <taxon>Poaceae</taxon>
        <taxon>PACMAD clade</taxon>
        <taxon>Panicoideae</taxon>
        <taxon>Andropogonodae</taxon>
        <taxon>Andropogoneae</taxon>
        <taxon>Tripsacinae</taxon>
        <taxon>Zea</taxon>
    </lineage>
</organism>
<name>A0A3L6E8H5_MAIZE</name>
<feature type="compositionally biased region" description="Basic and acidic residues" evidence="1">
    <location>
        <begin position="180"/>
        <end position="189"/>
    </location>
</feature>
<feature type="compositionally biased region" description="Polar residues" evidence="1">
    <location>
        <begin position="238"/>
        <end position="262"/>
    </location>
</feature>
<feature type="compositionally biased region" description="Polar residues" evidence="1">
    <location>
        <begin position="495"/>
        <end position="507"/>
    </location>
</feature>
<sequence>MPMYMYRNGGVCSMPPGEEGSTHGNIADGDAPRRRQRRRRIFRRSTERKNPENLEFERQVAAFEARQEQQRQDQISSHQRQYVKTSTGVSYRPACQNSYKEPQQRITNQGEVSPFVNFEGLAGEGKGSFYNNVGIEYNKKQRTDAFIGSLSFKVYFPHLKILSDDVQDGDSTQPAGKGRLLKDSAKPPDDTDFLEGTFIKINSDKQKATRNKKSGKNNKKKKKGKSKGKGKGRKQSHASEMQTGSPTQQPSSTCANATGGETSASSSSRVAVRVPLLEYSSSSSSCRVTAKLVITSAVNSASSGNEKELSASSSSDDFKSFESTTSYTTAASRSSANDYYTGGNAWNCTMGDYAGSLSDARSEPSLSASDSTDSRGFRRKTTSGEGNRPNVHHQSFSLLAVGPGCSQEALLCSGYSSNGGDFQEVVSRKAAQKMKRMQRATTSSSTMAASGPIVARAHFPRAPFREVITIGHYINDDTFYARKPNQKKGKYQKARSFSNMSSKTGYTTDHGDNDSAGSNRMLLITTVHQAKPRSGHHVTLEAIEETSSPSCLPNPKAGELKAMAPVGDGIIKDTDSKTPSSSDKLSSLLGHLDNSSCVDSREGQKKVMAAPVDGDTEGARAPPSSDKTSSLDNLDNPSFVGKEEQEEAVAPVGVGTEDRDSTAPTSDKTSLLGYLVNSSCVDSEEQENKAKFSTHASSSELDKIIEAVNNAYEVQQAVSDVYMISAGIHADIENFLHAATPVIGQTSCTKGNMGLQDLRLWNVWSWYEEPECCGIELFGQPAGKSQSHGGGLVFEYFESENPFSRPPIFTKIKQLRHGVNLSAGNPIFGDPKQLESVKLSDLHPASWFCVAWYPICQIPAAAGSCQASFLTYHSLGKLVPQTCSTDNKADAYDRMICPIVGLLAYKDQGEKWFQLREQQLRIKPRPNFSSGTDHAELLNKRLRALRQCASIMSKAVVPRAPSGEAMNYHSDYEFFLSRSSLQ</sequence>
<feature type="compositionally biased region" description="Low complexity" evidence="1">
    <location>
        <begin position="577"/>
        <end position="588"/>
    </location>
</feature>
<dbReference type="InterPro" id="IPR008507">
    <property type="entry name" value="DUF789"/>
</dbReference>
<evidence type="ECO:0000313" key="3">
    <source>
        <dbReference type="Proteomes" id="UP000251960"/>
    </source>
</evidence>
<feature type="region of interest" description="Disordered" evidence="1">
    <location>
        <begin position="15"/>
        <end position="88"/>
    </location>
</feature>
<feature type="compositionally biased region" description="Basic residues" evidence="1">
    <location>
        <begin position="208"/>
        <end position="236"/>
    </location>
</feature>
<feature type="compositionally biased region" description="Basic and acidic residues" evidence="1">
    <location>
        <begin position="44"/>
        <end position="58"/>
    </location>
</feature>
<dbReference type="PANTHER" id="PTHR32010">
    <property type="entry name" value="PHOTOSYSTEM II STABILITY/ASSEMBLY FACTOR HCF136, CHLOROPLASTIC"/>
    <property type="match status" value="1"/>
</dbReference>
<feature type="compositionally biased region" description="Polar residues" evidence="1">
    <location>
        <begin position="75"/>
        <end position="88"/>
    </location>
</feature>
<feature type="compositionally biased region" description="Basic residues" evidence="1">
    <location>
        <begin position="34"/>
        <end position="43"/>
    </location>
</feature>